<dbReference type="AlphaFoldDB" id="A0AAE3SHH4"/>
<proteinExistence type="inferred from homology"/>
<reference evidence="4" key="1">
    <citation type="submission" date="2022-10" db="EMBL/GenBank/DDBJ databases">
        <authorList>
            <person name="Yu W.X."/>
        </authorList>
    </citation>
    <scope>NUCLEOTIDE SEQUENCE</scope>
    <source>
        <strain evidence="4">AAT</strain>
    </source>
</reference>
<sequence>MSDTNNPNGFVQKLKVNKIIVHQIITEMHSSHVELESSNSLMKLSEKEETLVNELNKRYKKHSTLTYAIFDDNPQPKDFQFLLDNYLDSFDDEDFISFSNKSIEILKKDLESKSASKGGYFVFVDYEIRDRFIGIFLIRNTNGQILKKINDTFQVDELMHIDFEKLAFGCRINLKSYQNEESKDRYLAFVQNKGDSTSKYFSEWIAIKNEQNNKVDSEKLMDICTKIEVPNDEKGNQMRRDDFMKNVSEYCSNLKGQNLNLWDLGRRFYPDDEYKIINYVDNNNIEINRNFKPVISVLNKFLNIDAEAENIKIKFPKKYYKSKKVELNKDKTSVIIHSTELAKKILQEQSKDEN</sequence>
<name>A0AAE3SHH4_9BACT</name>
<organism evidence="4 5">
    <name type="scientific">Plebeiibacterium sediminum</name>
    <dbReference type="NCBI Taxonomy" id="2992112"/>
    <lineage>
        <taxon>Bacteria</taxon>
        <taxon>Pseudomonadati</taxon>
        <taxon>Bacteroidota</taxon>
        <taxon>Bacteroidia</taxon>
        <taxon>Marinilabiliales</taxon>
        <taxon>Marinilabiliaceae</taxon>
        <taxon>Plebeiibacterium</taxon>
    </lineage>
</organism>
<comment type="similarity">
    <text evidence="2">Belongs to the YejK family.</text>
</comment>
<evidence type="ECO:0000313" key="4">
    <source>
        <dbReference type="EMBL" id="MCW3789272.1"/>
    </source>
</evidence>
<dbReference type="PANTHER" id="PTHR38772:SF1">
    <property type="entry name" value="NUCLEOID-ASSOCIATED PROTEIN YEJK"/>
    <property type="match status" value="1"/>
</dbReference>
<protein>
    <submittedName>
        <fullName evidence="4">Nucleoid-associated protein</fullName>
    </submittedName>
</protein>
<dbReference type="GO" id="GO:0003690">
    <property type="term" value="F:double-stranded DNA binding"/>
    <property type="evidence" value="ECO:0007669"/>
    <property type="project" value="TreeGrafter"/>
</dbReference>
<keyword evidence="3" id="KW-0963">Cytoplasm</keyword>
<comment type="caution">
    <text evidence="4">The sequence shown here is derived from an EMBL/GenBank/DDBJ whole genome shotgun (WGS) entry which is preliminary data.</text>
</comment>
<dbReference type="GO" id="GO:0043590">
    <property type="term" value="C:bacterial nucleoid"/>
    <property type="evidence" value="ECO:0007669"/>
    <property type="project" value="TreeGrafter"/>
</dbReference>
<dbReference type="Proteomes" id="UP001209229">
    <property type="component" value="Unassembled WGS sequence"/>
</dbReference>
<comment type="subcellular location">
    <subcellularLocation>
        <location evidence="1">Cytoplasm</location>
    </subcellularLocation>
</comment>
<accession>A0AAE3SHH4</accession>
<dbReference type="EMBL" id="JAPDPJ010000094">
    <property type="protein sequence ID" value="MCW3789272.1"/>
    <property type="molecule type" value="Genomic_DNA"/>
</dbReference>
<dbReference type="RefSeq" id="WP_301192828.1">
    <property type="nucleotide sequence ID" value="NZ_JAPDPJ010000094.1"/>
</dbReference>
<dbReference type="GO" id="GO:0003727">
    <property type="term" value="F:single-stranded RNA binding"/>
    <property type="evidence" value="ECO:0007669"/>
    <property type="project" value="TreeGrafter"/>
</dbReference>
<dbReference type="GO" id="GO:0005737">
    <property type="term" value="C:cytoplasm"/>
    <property type="evidence" value="ECO:0007669"/>
    <property type="project" value="UniProtKB-SubCell"/>
</dbReference>
<gene>
    <name evidence="4" type="ORF">OM075_22600</name>
</gene>
<evidence type="ECO:0000313" key="5">
    <source>
        <dbReference type="Proteomes" id="UP001209229"/>
    </source>
</evidence>
<evidence type="ECO:0000256" key="3">
    <source>
        <dbReference type="ARBA" id="ARBA00022490"/>
    </source>
</evidence>
<evidence type="ECO:0000256" key="1">
    <source>
        <dbReference type="ARBA" id="ARBA00004496"/>
    </source>
</evidence>
<dbReference type="PANTHER" id="PTHR38772">
    <property type="match status" value="1"/>
</dbReference>
<keyword evidence="5" id="KW-1185">Reference proteome</keyword>
<dbReference type="InterPro" id="IPR007358">
    <property type="entry name" value="Nucleoid_associated_NdpA"/>
</dbReference>
<dbReference type="Pfam" id="PF04245">
    <property type="entry name" value="NA37"/>
    <property type="match status" value="1"/>
</dbReference>
<evidence type="ECO:0000256" key="2">
    <source>
        <dbReference type="ARBA" id="ARBA00009035"/>
    </source>
</evidence>